<dbReference type="InParanoid" id="A0A163JH78"/>
<reference evidence="2" key="1">
    <citation type="submission" date="2016-04" db="EMBL/GenBank/DDBJ databases">
        <authorList>
            <person name="Evans L.H."/>
            <person name="Alamgir A."/>
            <person name="Owens N."/>
            <person name="Weber N.D."/>
            <person name="Virtaneva K."/>
            <person name="Barbian K."/>
            <person name="Babar A."/>
            <person name="Rosenke K."/>
        </authorList>
    </citation>
    <scope>NUCLEOTIDE SEQUENCE [LARGE SCALE GENOMIC DNA]</scope>
    <source>
        <strain evidence="2">CBS 101.48</strain>
    </source>
</reference>
<keyword evidence="3" id="KW-1185">Reference proteome</keyword>
<organism evidence="2">
    <name type="scientific">Absidia glauca</name>
    <name type="common">Pin mould</name>
    <dbReference type="NCBI Taxonomy" id="4829"/>
    <lineage>
        <taxon>Eukaryota</taxon>
        <taxon>Fungi</taxon>
        <taxon>Fungi incertae sedis</taxon>
        <taxon>Mucoromycota</taxon>
        <taxon>Mucoromycotina</taxon>
        <taxon>Mucoromycetes</taxon>
        <taxon>Mucorales</taxon>
        <taxon>Cunninghamellaceae</taxon>
        <taxon>Absidia</taxon>
    </lineage>
</organism>
<dbReference type="Gene3D" id="1.10.443.20">
    <property type="entry name" value="Centromere DNA-binding protein complex CBF3 subunit, domain 2"/>
    <property type="match status" value="1"/>
</dbReference>
<dbReference type="AlphaFoldDB" id="A0A163JH78"/>
<evidence type="ECO:0000313" key="2">
    <source>
        <dbReference type="EMBL" id="SAL99324.1"/>
    </source>
</evidence>
<evidence type="ECO:0008006" key="4">
    <source>
        <dbReference type="Google" id="ProtNLM"/>
    </source>
</evidence>
<proteinExistence type="predicted"/>
<gene>
    <name evidence="2" type="primary">ABSGL_04925.1 scaffold 6065</name>
</gene>
<dbReference type="OrthoDB" id="278325at2759"/>
<accession>A0A163JH78</accession>
<dbReference type="GO" id="GO:0003677">
    <property type="term" value="F:DNA binding"/>
    <property type="evidence" value="ECO:0007669"/>
    <property type="project" value="InterPro"/>
</dbReference>
<name>A0A163JH78_ABSGL</name>
<dbReference type="InterPro" id="IPR038279">
    <property type="entry name" value="Ndc10_dom2_sf"/>
</dbReference>
<evidence type="ECO:0000256" key="1">
    <source>
        <dbReference type="SAM" id="MobiDB-lite"/>
    </source>
</evidence>
<feature type="compositionally biased region" description="Polar residues" evidence="1">
    <location>
        <begin position="69"/>
        <end position="78"/>
    </location>
</feature>
<evidence type="ECO:0000313" key="3">
    <source>
        <dbReference type="Proteomes" id="UP000078561"/>
    </source>
</evidence>
<dbReference type="Proteomes" id="UP000078561">
    <property type="component" value="Unassembled WGS sequence"/>
</dbReference>
<dbReference type="EMBL" id="LT552609">
    <property type="protein sequence ID" value="SAL99324.1"/>
    <property type="molecule type" value="Genomic_DNA"/>
</dbReference>
<feature type="region of interest" description="Disordered" evidence="1">
    <location>
        <begin position="61"/>
        <end position="92"/>
    </location>
</feature>
<sequence length="174" mass="19525">MEAKKFTFSNSSDFLIFNPRHLKEGQTLERGMLQTESPRQNQSVDSLTRVPGIARTQFETKIKPPRQAQEWSSSSHQESIGKVLSSPGIRSNKKTHINCGSSARMAGNVCANVNQIRRQGRWNNTTMEGISHQPSKRNDAINGDHDVQEDFYTRLGAYDGTPPLPSHLTTFNLL</sequence>
<protein>
    <recommendedName>
        <fullName evidence="4">Ndc10 domain-containing protein</fullName>
    </recommendedName>
</protein>